<proteinExistence type="predicted"/>
<accession>A0A445BM54</accession>
<dbReference type="EMBL" id="SDMP01000009">
    <property type="protein sequence ID" value="RYR39741.1"/>
    <property type="molecule type" value="Genomic_DNA"/>
</dbReference>
<reference evidence="2 3" key="1">
    <citation type="submission" date="2019-01" db="EMBL/GenBank/DDBJ databases">
        <title>Sequencing of cultivated peanut Arachis hypogaea provides insights into genome evolution and oil improvement.</title>
        <authorList>
            <person name="Chen X."/>
        </authorList>
    </citation>
    <scope>NUCLEOTIDE SEQUENCE [LARGE SCALE GENOMIC DNA]</scope>
    <source>
        <strain evidence="3">cv. Fuhuasheng</strain>
        <tissue evidence="2">Leaves</tissue>
    </source>
</reference>
<dbReference type="AlphaFoldDB" id="A0A445BM54"/>
<dbReference type="Proteomes" id="UP000289738">
    <property type="component" value="Chromosome A09"/>
</dbReference>
<evidence type="ECO:0000259" key="1">
    <source>
        <dbReference type="Pfam" id="PF10536"/>
    </source>
</evidence>
<name>A0A445BM54_ARAHY</name>
<dbReference type="InterPro" id="IPR019557">
    <property type="entry name" value="AminoTfrase-like_pln_mobile"/>
</dbReference>
<gene>
    <name evidence="2" type="ORF">Ahy_A09g045331</name>
</gene>
<dbReference type="GO" id="GO:0010073">
    <property type="term" value="P:meristem maintenance"/>
    <property type="evidence" value="ECO:0007669"/>
    <property type="project" value="InterPro"/>
</dbReference>
<feature type="domain" description="Aminotransferase-like plant mobile" evidence="1">
    <location>
        <begin position="117"/>
        <end position="185"/>
    </location>
</feature>
<sequence>MEEQLLGYEGEMYRLDREEHIAGRLDRALRILRTRKNLMTRSSEHIRPYLRRAGFEYAAYIVEFEHDWPLASALIERIDGDPVSGCIVTDEVDCEARLVPQQDLWRAGAGCQERLMRYTRGYIMQLIGDFLFPEASDSRVHIRWLPLLEDLDTCGQLSWDSAVLAWLYRQMCQATEHDQCNLGGFSTSWTNARGESRLRHYRRTLNGIEILNVEWTPYADPPPYADPRRKPYVIVIAQTVPN</sequence>
<protein>
    <recommendedName>
        <fullName evidence="1">Aminotransferase-like plant mobile domain-containing protein</fullName>
    </recommendedName>
</protein>
<dbReference type="InterPro" id="IPR044824">
    <property type="entry name" value="MAIN-like"/>
</dbReference>
<keyword evidence="3" id="KW-1185">Reference proteome</keyword>
<evidence type="ECO:0000313" key="3">
    <source>
        <dbReference type="Proteomes" id="UP000289738"/>
    </source>
</evidence>
<dbReference type="PANTHER" id="PTHR46033:SF8">
    <property type="entry name" value="PROTEIN MAINTENANCE OF MERISTEMS-LIKE"/>
    <property type="match status" value="1"/>
</dbReference>
<evidence type="ECO:0000313" key="2">
    <source>
        <dbReference type="EMBL" id="RYR39741.1"/>
    </source>
</evidence>
<dbReference type="Pfam" id="PF10536">
    <property type="entry name" value="PMD"/>
    <property type="match status" value="1"/>
</dbReference>
<dbReference type="PANTHER" id="PTHR46033">
    <property type="entry name" value="PROTEIN MAIN-LIKE 2"/>
    <property type="match status" value="1"/>
</dbReference>
<organism evidence="2 3">
    <name type="scientific">Arachis hypogaea</name>
    <name type="common">Peanut</name>
    <dbReference type="NCBI Taxonomy" id="3818"/>
    <lineage>
        <taxon>Eukaryota</taxon>
        <taxon>Viridiplantae</taxon>
        <taxon>Streptophyta</taxon>
        <taxon>Embryophyta</taxon>
        <taxon>Tracheophyta</taxon>
        <taxon>Spermatophyta</taxon>
        <taxon>Magnoliopsida</taxon>
        <taxon>eudicotyledons</taxon>
        <taxon>Gunneridae</taxon>
        <taxon>Pentapetalae</taxon>
        <taxon>rosids</taxon>
        <taxon>fabids</taxon>
        <taxon>Fabales</taxon>
        <taxon>Fabaceae</taxon>
        <taxon>Papilionoideae</taxon>
        <taxon>50 kb inversion clade</taxon>
        <taxon>dalbergioids sensu lato</taxon>
        <taxon>Dalbergieae</taxon>
        <taxon>Pterocarpus clade</taxon>
        <taxon>Arachis</taxon>
    </lineage>
</organism>
<comment type="caution">
    <text evidence="2">The sequence shown here is derived from an EMBL/GenBank/DDBJ whole genome shotgun (WGS) entry which is preliminary data.</text>
</comment>